<dbReference type="InterPro" id="IPR006612">
    <property type="entry name" value="THAP_Znf"/>
</dbReference>
<dbReference type="GO" id="GO:0000978">
    <property type="term" value="F:RNA polymerase II cis-regulatory region sequence-specific DNA binding"/>
    <property type="evidence" value="ECO:0007669"/>
    <property type="project" value="InterPro"/>
</dbReference>
<dbReference type="CTD" id="1876"/>
<dbReference type="InterPro" id="IPR036390">
    <property type="entry name" value="WH_DNA-bd_sf"/>
</dbReference>
<dbReference type="Gene3D" id="6.10.250.540">
    <property type="match status" value="1"/>
</dbReference>
<dbReference type="PANTHER" id="PTHR12081">
    <property type="entry name" value="TRANSCRIPTION FACTOR E2F"/>
    <property type="match status" value="1"/>
</dbReference>
<evidence type="ECO:0000256" key="2">
    <source>
        <dbReference type="ARBA" id="ARBA00010940"/>
    </source>
</evidence>
<dbReference type="InterPro" id="IPR032198">
    <property type="entry name" value="E2F_CC-MB"/>
</dbReference>
<keyword evidence="9 11" id="KW-0539">Nucleus</keyword>
<keyword evidence="6 11" id="KW-0805">Transcription regulation</keyword>
<organism evidence="14 15">
    <name type="scientific">Dicentrarchus labrax</name>
    <name type="common">European seabass</name>
    <name type="synonym">Morone labrax</name>
    <dbReference type="NCBI Taxonomy" id="13489"/>
    <lineage>
        <taxon>Eukaryota</taxon>
        <taxon>Metazoa</taxon>
        <taxon>Chordata</taxon>
        <taxon>Craniata</taxon>
        <taxon>Vertebrata</taxon>
        <taxon>Euteleostomi</taxon>
        <taxon>Actinopterygii</taxon>
        <taxon>Neopterygii</taxon>
        <taxon>Teleostei</taxon>
        <taxon>Neoteleostei</taxon>
        <taxon>Acanthomorphata</taxon>
        <taxon>Eupercaria</taxon>
        <taxon>Moronidae</taxon>
        <taxon>Dicentrarchus</taxon>
    </lineage>
</organism>
<feature type="region of interest" description="Disordered" evidence="12">
    <location>
        <begin position="565"/>
        <end position="591"/>
    </location>
</feature>
<dbReference type="PROSITE" id="PS50950">
    <property type="entry name" value="ZF_THAP"/>
    <property type="match status" value="1"/>
</dbReference>
<accession>A0A8C4GZI4</accession>
<evidence type="ECO:0000256" key="10">
    <source>
        <dbReference type="PROSITE-ProRule" id="PRU00309"/>
    </source>
</evidence>
<dbReference type="Proteomes" id="UP000694389">
    <property type="component" value="Unassembled WGS sequence"/>
</dbReference>
<feature type="region of interest" description="Disordered" evidence="12">
    <location>
        <begin position="404"/>
        <end position="463"/>
    </location>
</feature>
<dbReference type="FunFam" id="1.10.10.10:FF:000458">
    <property type="entry name" value="E2F-like (Mammalian transcription factor)"/>
    <property type="match status" value="1"/>
</dbReference>
<dbReference type="GeneTree" id="ENSGT00940000155734"/>
<dbReference type="Pfam" id="PF02319">
    <property type="entry name" value="WHD_E2F_TDP"/>
    <property type="match status" value="1"/>
</dbReference>
<evidence type="ECO:0000313" key="14">
    <source>
        <dbReference type="Ensembl" id="ENSDLAP00005034814.2"/>
    </source>
</evidence>
<dbReference type="Gene3D" id="1.10.10.10">
    <property type="entry name" value="Winged helix-like DNA-binding domain superfamily/Winged helix DNA-binding domain"/>
    <property type="match status" value="1"/>
</dbReference>
<dbReference type="Ensembl" id="ENSDLAT00005037138.2">
    <property type="protein sequence ID" value="ENSDLAP00005034814.2"/>
    <property type="gene ID" value="ENSDLAG00005015532.2"/>
</dbReference>
<evidence type="ECO:0000256" key="4">
    <source>
        <dbReference type="ARBA" id="ARBA00022771"/>
    </source>
</evidence>
<evidence type="ECO:0000256" key="12">
    <source>
        <dbReference type="SAM" id="MobiDB-lite"/>
    </source>
</evidence>
<sequence length="605" mass="68236">MVKCVVSGCPNRVATVHVNRGIFSRPPKRFFNFPKDPARVKVWLAALRETDTQDSTEQHLICEDHFLPEDISTKGVNSDAIPIMPACLDGPLGMISPWGAESSEEEDQWATGGGDDDDDDEDFEGGDDGPVCVEPPAPEPAAVDPPQQDPGAKKTSESRTTGIIFHQMKEMVQTKKVTRQDVSLGMLTQRFLKLMLAAPDSTVDIQQAMSRLQIRRRRVYDITNVLEGISLVEKQSTSRYKWIGRSQISNFLWRNEQKFQRELDNLKLVEDTLDGLIKSCAQQLFDMTDDLENAALAYVTYEDVSRLPALQEQTVFVVKAPEETKLEVPAPKEDSIQIHLKGEKGPIMVVTCDIGTGNATGEKNSCFLTLEESRIKTATLHTVQKAPPASQTMDELSASLKAEFKPGDVPDSSEFSEDQESGDTSEFSEDQEGWDTFDRDTHPHKPKEKPGQQTRKKHKQKKPCRQTCRKKCWNKITEKMRKAEHTTYKKMTTQRKVTFILNRVFQRKIARLTSVVPSRRKKSISYHLRDDLGELQEVCKTFFLTTLGYHPKNDRFILAVIRNSSPSGSTSPKEHHGRPAPASKASFSLSYKHNESLNPTVSHYR</sequence>
<evidence type="ECO:0000313" key="15">
    <source>
        <dbReference type="Proteomes" id="UP000694389"/>
    </source>
</evidence>
<dbReference type="GeneID" id="127368012"/>
<dbReference type="SUPFAM" id="SSF57716">
    <property type="entry name" value="Glucocorticoid receptor-like (DNA-binding domain)"/>
    <property type="match status" value="1"/>
</dbReference>
<proteinExistence type="inferred from homology"/>
<dbReference type="CDD" id="cd14660">
    <property type="entry name" value="E2F_DD"/>
    <property type="match status" value="1"/>
</dbReference>
<comment type="similarity">
    <text evidence="2 11">Belongs to the E2F/DP family.</text>
</comment>
<protein>
    <recommendedName>
        <fullName evidence="13">THAP-type domain-containing protein</fullName>
    </recommendedName>
</protein>
<feature type="compositionally biased region" description="Basic residues" evidence="12">
    <location>
        <begin position="454"/>
        <end position="463"/>
    </location>
</feature>
<keyword evidence="15" id="KW-1185">Reference proteome</keyword>
<gene>
    <name evidence="14" type="primary">e2f6</name>
</gene>
<feature type="domain" description="THAP-type" evidence="13">
    <location>
        <begin position="1"/>
        <end position="85"/>
    </location>
</feature>
<dbReference type="Pfam" id="PF05485">
    <property type="entry name" value="THAP"/>
    <property type="match status" value="1"/>
</dbReference>
<evidence type="ECO:0000259" key="13">
    <source>
        <dbReference type="PROSITE" id="PS50950"/>
    </source>
</evidence>
<evidence type="ECO:0000256" key="9">
    <source>
        <dbReference type="ARBA" id="ARBA00023242"/>
    </source>
</evidence>
<keyword evidence="3" id="KW-0479">Metal-binding</keyword>
<dbReference type="OrthoDB" id="1743261at2759"/>
<keyword evidence="4 10" id="KW-0863">Zinc-finger</keyword>
<dbReference type="InterPro" id="IPR015633">
    <property type="entry name" value="E2F"/>
</dbReference>
<dbReference type="GO" id="GO:0008270">
    <property type="term" value="F:zinc ion binding"/>
    <property type="evidence" value="ECO:0007669"/>
    <property type="project" value="UniProtKB-KW"/>
</dbReference>
<dbReference type="InterPro" id="IPR003316">
    <property type="entry name" value="E2F_WHTH_DNA-bd_dom"/>
</dbReference>
<feature type="compositionally biased region" description="Low complexity" evidence="12">
    <location>
        <begin position="140"/>
        <end position="150"/>
    </location>
</feature>
<feature type="region of interest" description="Disordered" evidence="12">
    <location>
        <begin position="92"/>
        <end position="159"/>
    </location>
</feature>
<dbReference type="Pfam" id="PF16421">
    <property type="entry name" value="E2F_CC-MB"/>
    <property type="match status" value="1"/>
</dbReference>
<dbReference type="SMART" id="SM00980">
    <property type="entry name" value="THAP"/>
    <property type="match status" value="1"/>
</dbReference>
<dbReference type="InterPro" id="IPR036388">
    <property type="entry name" value="WH-like_DNA-bd_sf"/>
</dbReference>
<evidence type="ECO:0000256" key="6">
    <source>
        <dbReference type="ARBA" id="ARBA00023015"/>
    </source>
</evidence>
<reference evidence="14" key="1">
    <citation type="submission" date="2025-08" db="UniProtKB">
        <authorList>
            <consortium name="Ensembl"/>
        </authorList>
    </citation>
    <scope>IDENTIFICATION</scope>
</reference>
<dbReference type="SUPFAM" id="SSF46785">
    <property type="entry name" value="Winged helix' DNA-binding domain"/>
    <property type="match status" value="1"/>
</dbReference>
<evidence type="ECO:0000256" key="1">
    <source>
        <dbReference type="ARBA" id="ARBA00004123"/>
    </source>
</evidence>
<name>A0A8C4GZI4_DICLA</name>
<dbReference type="GO" id="GO:0046983">
    <property type="term" value="F:protein dimerization activity"/>
    <property type="evidence" value="ECO:0007669"/>
    <property type="project" value="InterPro"/>
</dbReference>
<comment type="subcellular location">
    <subcellularLocation>
        <location evidence="1 11">Nucleus</location>
    </subcellularLocation>
</comment>
<evidence type="ECO:0000256" key="8">
    <source>
        <dbReference type="ARBA" id="ARBA00023163"/>
    </source>
</evidence>
<dbReference type="SMART" id="SM01372">
    <property type="entry name" value="E2F_TDP"/>
    <property type="match status" value="1"/>
</dbReference>
<dbReference type="SMART" id="SM00692">
    <property type="entry name" value="DM3"/>
    <property type="match status" value="1"/>
</dbReference>
<evidence type="ECO:0000256" key="3">
    <source>
        <dbReference type="ARBA" id="ARBA00022723"/>
    </source>
</evidence>
<dbReference type="InterPro" id="IPR037241">
    <property type="entry name" value="E2F-DP_heterodim"/>
</dbReference>
<evidence type="ECO:0000256" key="5">
    <source>
        <dbReference type="ARBA" id="ARBA00022833"/>
    </source>
</evidence>
<keyword evidence="8 11" id="KW-0804">Transcription</keyword>
<evidence type="ECO:0000256" key="11">
    <source>
        <dbReference type="RuleBase" id="RU003796"/>
    </source>
</evidence>
<reference evidence="14" key="2">
    <citation type="submission" date="2025-09" db="UniProtKB">
        <authorList>
            <consortium name="Ensembl"/>
        </authorList>
    </citation>
    <scope>IDENTIFICATION</scope>
</reference>
<dbReference type="GO" id="GO:0000981">
    <property type="term" value="F:DNA-binding transcription factor activity, RNA polymerase II-specific"/>
    <property type="evidence" value="ECO:0007669"/>
    <property type="project" value="TreeGrafter"/>
</dbReference>
<dbReference type="RefSeq" id="XP_051264368.1">
    <property type="nucleotide sequence ID" value="XM_051408408.1"/>
</dbReference>
<dbReference type="AlphaFoldDB" id="A0A8C4GZI4"/>
<keyword evidence="7 10" id="KW-0238">DNA-binding</keyword>
<dbReference type="GO" id="GO:0090575">
    <property type="term" value="C:RNA polymerase II transcription regulator complex"/>
    <property type="evidence" value="ECO:0007669"/>
    <property type="project" value="TreeGrafter"/>
</dbReference>
<keyword evidence="5" id="KW-0862">Zinc</keyword>
<evidence type="ECO:0000256" key="7">
    <source>
        <dbReference type="ARBA" id="ARBA00023125"/>
    </source>
</evidence>
<dbReference type="SUPFAM" id="SSF144074">
    <property type="entry name" value="E2F-DP heterodimerization region"/>
    <property type="match status" value="1"/>
</dbReference>
<feature type="compositionally biased region" description="Acidic residues" evidence="12">
    <location>
        <begin position="414"/>
        <end position="435"/>
    </location>
</feature>
<dbReference type="PANTHER" id="PTHR12081:SF19">
    <property type="entry name" value="TRANSCRIPTION FACTOR E2F6"/>
    <property type="match status" value="1"/>
</dbReference>
<feature type="compositionally biased region" description="Acidic residues" evidence="12">
    <location>
        <begin position="102"/>
        <end position="127"/>
    </location>
</feature>